<dbReference type="EMBL" id="UINC01107627">
    <property type="protein sequence ID" value="SVC73150.1"/>
    <property type="molecule type" value="Genomic_DNA"/>
</dbReference>
<accession>A0A382PK52</accession>
<sequence>MLAITQSGNIYHYLNWIPSESGPTVIHYGKIRKEIEDPEKFKQKHYEILADIISTIGNEEPICNYSLDRNNLIFSTSYIDIENPNLNNWYQRQVKDEILSDTMDYFHYPMHNGSGLLLSIAMPKMIRESFQYNMRRLKARLNGISTGIFSAENGARNWFHADKLDSYLIWKIGKKKKDEILFIHNNMLESYFSIKRTTKQVKIDWQFGNHDSASKICKYIEGLITNKNQNESFISKIFIYASNGNNPDVKNFENKSKGKIVLLNPLSVLTTFKEKKINMYETLPLAETGNAFRKIDV</sequence>
<name>A0A382PK52_9ZZZZ</name>
<proteinExistence type="predicted"/>
<dbReference type="AlphaFoldDB" id="A0A382PK52"/>
<reference evidence="1" key="1">
    <citation type="submission" date="2018-05" db="EMBL/GenBank/DDBJ databases">
        <authorList>
            <person name="Lanie J.A."/>
            <person name="Ng W.-L."/>
            <person name="Kazmierczak K.M."/>
            <person name="Andrzejewski T.M."/>
            <person name="Davidsen T.M."/>
            <person name="Wayne K.J."/>
            <person name="Tettelin H."/>
            <person name="Glass J.I."/>
            <person name="Rusch D."/>
            <person name="Podicherti R."/>
            <person name="Tsui H.-C.T."/>
            <person name="Winkler M.E."/>
        </authorList>
    </citation>
    <scope>NUCLEOTIDE SEQUENCE</scope>
</reference>
<organism evidence="1">
    <name type="scientific">marine metagenome</name>
    <dbReference type="NCBI Taxonomy" id="408172"/>
    <lineage>
        <taxon>unclassified sequences</taxon>
        <taxon>metagenomes</taxon>
        <taxon>ecological metagenomes</taxon>
    </lineage>
</organism>
<gene>
    <name evidence="1" type="ORF">METZ01_LOCUS326004</name>
</gene>
<evidence type="ECO:0000313" key="1">
    <source>
        <dbReference type="EMBL" id="SVC73150.1"/>
    </source>
</evidence>
<protein>
    <submittedName>
        <fullName evidence="1">Uncharacterized protein</fullName>
    </submittedName>
</protein>